<dbReference type="InterPro" id="IPR043543">
    <property type="entry name" value="PAPPA/PAPPA2"/>
</dbReference>
<dbReference type="InterPro" id="IPR058897">
    <property type="entry name" value="PAPPA_SD_C"/>
</dbReference>
<dbReference type="AlphaFoldDB" id="A0A401TKU5"/>
<feature type="domain" description="Pappalysin-1 SD scarf" evidence="1">
    <location>
        <begin position="5"/>
        <end position="139"/>
    </location>
</feature>
<dbReference type="PANTHER" id="PTHR46130:SF1">
    <property type="entry name" value="PAPPALYSIN-2"/>
    <property type="match status" value="1"/>
</dbReference>
<sequence>MVVCAAGSPDVDEPCEPSLRAWSPELHLYHMNMTVPCPQPEGCMLELLFAHPVVADSLSVWVTYLSARAGETITSVEILTVDGEDIRLGGPLYTFCDIPLTVKVNVKKRVAGVKIYTFDEKLELDAVLLTSRVQDPLCTKCKSLKYKVVREPPFHMGRTVTVAQAERTFTDW</sequence>
<dbReference type="EMBL" id="BEZZ01091203">
    <property type="protein sequence ID" value="GCC43258.1"/>
    <property type="molecule type" value="Genomic_DNA"/>
</dbReference>
<reference evidence="2 3" key="1">
    <citation type="journal article" date="2018" name="Nat. Ecol. Evol.">
        <title>Shark genomes provide insights into elasmobranch evolution and the origin of vertebrates.</title>
        <authorList>
            <person name="Hara Y"/>
            <person name="Yamaguchi K"/>
            <person name="Onimaru K"/>
            <person name="Kadota M"/>
            <person name="Koyanagi M"/>
            <person name="Keeley SD"/>
            <person name="Tatsumi K"/>
            <person name="Tanaka K"/>
            <person name="Motone F"/>
            <person name="Kageyama Y"/>
            <person name="Nozu R"/>
            <person name="Adachi N"/>
            <person name="Nishimura O"/>
            <person name="Nakagawa R"/>
            <person name="Tanegashima C"/>
            <person name="Kiyatake I"/>
            <person name="Matsumoto R"/>
            <person name="Murakumo K"/>
            <person name="Nishida K"/>
            <person name="Terakita A"/>
            <person name="Kuratani S"/>
            <person name="Sato K"/>
            <person name="Hyodo S Kuraku.S."/>
        </authorList>
    </citation>
    <scope>NUCLEOTIDE SEQUENCE [LARGE SCALE GENOMIC DNA]</scope>
</reference>
<name>A0A401TKU5_CHIPU</name>
<dbReference type="Pfam" id="PF25900">
    <property type="entry name" value="PAPPA"/>
    <property type="match status" value="1"/>
</dbReference>
<evidence type="ECO:0000259" key="1">
    <source>
        <dbReference type="Pfam" id="PF25900"/>
    </source>
</evidence>
<dbReference type="GO" id="GO:0006508">
    <property type="term" value="P:proteolysis"/>
    <property type="evidence" value="ECO:0007669"/>
    <property type="project" value="TreeGrafter"/>
</dbReference>
<dbReference type="GO" id="GO:0005615">
    <property type="term" value="C:extracellular space"/>
    <property type="evidence" value="ECO:0007669"/>
    <property type="project" value="TreeGrafter"/>
</dbReference>
<dbReference type="GO" id="GO:0004222">
    <property type="term" value="F:metalloendopeptidase activity"/>
    <property type="evidence" value="ECO:0007669"/>
    <property type="project" value="TreeGrafter"/>
</dbReference>
<dbReference type="OMA" id="CVLELSF"/>
<proteinExistence type="predicted"/>
<evidence type="ECO:0000313" key="2">
    <source>
        <dbReference type="EMBL" id="GCC43258.1"/>
    </source>
</evidence>
<gene>
    <name evidence="2" type="ORF">chiPu_0026953</name>
</gene>
<dbReference type="Proteomes" id="UP000287033">
    <property type="component" value="Unassembled WGS sequence"/>
</dbReference>
<organism evidence="2 3">
    <name type="scientific">Chiloscyllium punctatum</name>
    <name type="common">Brownbanded bambooshark</name>
    <name type="synonym">Hemiscyllium punctatum</name>
    <dbReference type="NCBI Taxonomy" id="137246"/>
    <lineage>
        <taxon>Eukaryota</taxon>
        <taxon>Metazoa</taxon>
        <taxon>Chordata</taxon>
        <taxon>Craniata</taxon>
        <taxon>Vertebrata</taxon>
        <taxon>Chondrichthyes</taxon>
        <taxon>Elasmobranchii</taxon>
        <taxon>Galeomorphii</taxon>
        <taxon>Galeoidea</taxon>
        <taxon>Orectolobiformes</taxon>
        <taxon>Hemiscylliidae</taxon>
        <taxon>Chiloscyllium</taxon>
    </lineage>
</organism>
<dbReference type="OrthoDB" id="536211at2759"/>
<dbReference type="GO" id="GO:0007166">
    <property type="term" value="P:cell surface receptor signaling pathway"/>
    <property type="evidence" value="ECO:0007669"/>
    <property type="project" value="TreeGrafter"/>
</dbReference>
<keyword evidence="3" id="KW-1185">Reference proteome</keyword>
<evidence type="ECO:0000313" key="3">
    <source>
        <dbReference type="Proteomes" id="UP000287033"/>
    </source>
</evidence>
<dbReference type="STRING" id="137246.A0A401TKU5"/>
<protein>
    <recommendedName>
        <fullName evidence="1">Pappalysin-1 SD scarf domain-containing protein</fullName>
    </recommendedName>
</protein>
<dbReference type="PANTHER" id="PTHR46130">
    <property type="entry name" value="LAMGL DOMAIN-CONTAINING PROTEIN"/>
    <property type="match status" value="1"/>
</dbReference>
<comment type="caution">
    <text evidence="2">The sequence shown here is derived from an EMBL/GenBank/DDBJ whole genome shotgun (WGS) entry which is preliminary data.</text>
</comment>
<accession>A0A401TKU5</accession>